<proteinExistence type="predicted"/>
<name>A0ABP5BMC0_9ACTN</name>
<dbReference type="Proteomes" id="UP001500571">
    <property type="component" value="Unassembled WGS sequence"/>
</dbReference>
<evidence type="ECO:0000313" key="1">
    <source>
        <dbReference type="EMBL" id="GAA1946496.1"/>
    </source>
</evidence>
<keyword evidence="2" id="KW-1185">Reference proteome</keyword>
<comment type="caution">
    <text evidence="1">The sequence shown here is derived from an EMBL/GenBank/DDBJ whole genome shotgun (WGS) entry which is preliminary data.</text>
</comment>
<evidence type="ECO:0000313" key="2">
    <source>
        <dbReference type="Proteomes" id="UP001500571"/>
    </source>
</evidence>
<organism evidence="1 2">
    <name type="scientific">Nocardioides panacihumi</name>
    <dbReference type="NCBI Taxonomy" id="400774"/>
    <lineage>
        <taxon>Bacteria</taxon>
        <taxon>Bacillati</taxon>
        <taxon>Actinomycetota</taxon>
        <taxon>Actinomycetes</taxon>
        <taxon>Propionibacteriales</taxon>
        <taxon>Nocardioidaceae</taxon>
        <taxon>Nocardioides</taxon>
    </lineage>
</organism>
<reference evidence="2" key="1">
    <citation type="journal article" date="2019" name="Int. J. Syst. Evol. Microbiol.">
        <title>The Global Catalogue of Microorganisms (GCM) 10K type strain sequencing project: providing services to taxonomists for standard genome sequencing and annotation.</title>
        <authorList>
            <consortium name="The Broad Institute Genomics Platform"/>
            <consortium name="The Broad Institute Genome Sequencing Center for Infectious Disease"/>
            <person name="Wu L."/>
            <person name="Ma J."/>
        </authorList>
    </citation>
    <scope>NUCLEOTIDE SEQUENCE [LARGE SCALE GENOMIC DNA]</scope>
    <source>
        <strain evidence="2">JCM 15309</strain>
    </source>
</reference>
<dbReference type="EMBL" id="BAAAPB010000001">
    <property type="protein sequence ID" value="GAA1946496.1"/>
    <property type="molecule type" value="Genomic_DNA"/>
</dbReference>
<accession>A0ABP5BMC0</accession>
<protein>
    <submittedName>
        <fullName evidence="1">Uncharacterized protein</fullName>
    </submittedName>
</protein>
<gene>
    <name evidence="1" type="ORF">GCM10009798_01860</name>
</gene>
<sequence>MRPVDLVAPGLPGLEMVGPGEGALPQPAPYVAVVAEVDGPAELTLESVRGAITGLLDDHGRASLRVDGLHARSRRHGRSRIPVDALALAVTGAQATVFTRSAGTWTARGKVALTDRVDTSDTEWGAELRVRASGAVGRVRAGAFGQLGLRDLRLVSNADGTPYSPDARILLTATSAGPGFFGTGHASVWELDADRLELTHRSDIFFRRGEQVYGDHAIHLLRDGDAWLVATSTWGDFVDPAVDHVHVEIGRTSADLLSGRHVVDTEPLHLPTDGLHSVGVWDPHLVRDGDEWLVGYVSARRYFLFHPVVATGPSLEELTVRAALPGRRATEGTTITRLGDTWRVVASDGRENRRGHRAAYPVFDLDLHQLGTLDAPYPTNLPWPTLVPTAQGMLLVGFDGTATCGRLPGYGTHGAVVIAKEV</sequence>